<feature type="coiled-coil region" evidence="1">
    <location>
        <begin position="552"/>
        <end position="597"/>
    </location>
</feature>
<feature type="compositionally biased region" description="Basic and acidic residues" evidence="2">
    <location>
        <begin position="936"/>
        <end position="951"/>
    </location>
</feature>
<dbReference type="AlphaFoldDB" id="A0A9Q1GLL7"/>
<evidence type="ECO:0000256" key="2">
    <source>
        <dbReference type="SAM" id="MobiDB-lite"/>
    </source>
</evidence>
<feature type="region of interest" description="Disordered" evidence="2">
    <location>
        <begin position="664"/>
        <end position="688"/>
    </location>
</feature>
<feature type="compositionally biased region" description="Basic and acidic residues" evidence="2">
    <location>
        <begin position="274"/>
        <end position="288"/>
    </location>
</feature>
<feature type="region of interest" description="Disordered" evidence="2">
    <location>
        <begin position="933"/>
        <end position="970"/>
    </location>
</feature>
<dbReference type="OrthoDB" id="1922977at2759"/>
<keyword evidence="1" id="KW-0175">Coiled coil</keyword>
<gene>
    <name evidence="3" type="ORF">Cgig2_008816</name>
</gene>
<reference evidence="3" key="1">
    <citation type="submission" date="2022-04" db="EMBL/GenBank/DDBJ databases">
        <title>Carnegiea gigantea Genome sequencing and assembly v2.</title>
        <authorList>
            <person name="Copetti D."/>
            <person name="Sanderson M.J."/>
            <person name="Burquez A."/>
            <person name="Wojciechowski M.F."/>
        </authorList>
    </citation>
    <scope>NUCLEOTIDE SEQUENCE</scope>
    <source>
        <strain evidence="3">SGP5-SGP5p</strain>
        <tissue evidence="3">Aerial part</tissue>
    </source>
</reference>
<proteinExistence type="predicted"/>
<evidence type="ECO:0000313" key="3">
    <source>
        <dbReference type="EMBL" id="KAJ8421694.1"/>
    </source>
</evidence>
<dbReference type="GO" id="GO:0005634">
    <property type="term" value="C:nucleus"/>
    <property type="evidence" value="ECO:0007669"/>
    <property type="project" value="TreeGrafter"/>
</dbReference>
<feature type="compositionally biased region" description="Basic and acidic residues" evidence="2">
    <location>
        <begin position="175"/>
        <end position="188"/>
    </location>
</feature>
<organism evidence="3 4">
    <name type="scientific">Carnegiea gigantea</name>
    <dbReference type="NCBI Taxonomy" id="171969"/>
    <lineage>
        <taxon>Eukaryota</taxon>
        <taxon>Viridiplantae</taxon>
        <taxon>Streptophyta</taxon>
        <taxon>Embryophyta</taxon>
        <taxon>Tracheophyta</taxon>
        <taxon>Spermatophyta</taxon>
        <taxon>Magnoliopsida</taxon>
        <taxon>eudicotyledons</taxon>
        <taxon>Gunneridae</taxon>
        <taxon>Pentapetalae</taxon>
        <taxon>Caryophyllales</taxon>
        <taxon>Cactineae</taxon>
        <taxon>Cactaceae</taxon>
        <taxon>Cactoideae</taxon>
        <taxon>Echinocereeae</taxon>
        <taxon>Carnegiea</taxon>
    </lineage>
</organism>
<dbReference type="Proteomes" id="UP001153076">
    <property type="component" value="Unassembled WGS sequence"/>
</dbReference>
<dbReference type="InterPro" id="IPR039278">
    <property type="entry name" value="Red1"/>
</dbReference>
<name>A0A9Q1GLL7_9CARY</name>
<feature type="compositionally biased region" description="Low complexity" evidence="2">
    <location>
        <begin position="51"/>
        <end position="70"/>
    </location>
</feature>
<feature type="compositionally biased region" description="Polar residues" evidence="2">
    <location>
        <begin position="322"/>
        <end position="332"/>
    </location>
</feature>
<dbReference type="GO" id="GO:0000178">
    <property type="term" value="C:exosome (RNase complex)"/>
    <property type="evidence" value="ECO:0007669"/>
    <property type="project" value="TreeGrafter"/>
</dbReference>
<dbReference type="EMBL" id="JAKOGI010002589">
    <property type="protein sequence ID" value="KAJ8421694.1"/>
    <property type="molecule type" value="Genomic_DNA"/>
</dbReference>
<feature type="compositionally biased region" description="Polar residues" evidence="2">
    <location>
        <begin position="71"/>
        <end position="82"/>
    </location>
</feature>
<feature type="region of interest" description="Disordered" evidence="2">
    <location>
        <begin position="209"/>
        <end position="241"/>
    </location>
</feature>
<comment type="caution">
    <text evidence="3">The sequence shown here is derived from an EMBL/GenBank/DDBJ whole genome shotgun (WGS) entry which is preliminary data.</text>
</comment>
<keyword evidence="4" id="KW-1185">Reference proteome</keyword>
<dbReference type="PANTHER" id="PTHR21563">
    <property type="entry name" value="ZINC FINGER C3H1 DOMAIN-CONTAINING PROTEIN"/>
    <property type="match status" value="1"/>
</dbReference>
<feature type="region of interest" description="Disordered" evidence="2">
    <location>
        <begin position="1"/>
        <end position="106"/>
    </location>
</feature>
<protein>
    <submittedName>
        <fullName evidence="3">Uncharacterized protein</fullName>
    </submittedName>
</protein>
<feature type="region of interest" description="Disordered" evidence="2">
    <location>
        <begin position="134"/>
        <end position="188"/>
    </location>
</feature>
<evidence type="ECO:0000256" key="1">
    <source>
        <dbReference type="SAM" id="Coils"/>
    </source>
</evidence>
<feature type="region of interest" description="Disordered" evidence="2">
    <location>
        <begin position="363"/>
        <end position="384"/>
    </location>
</feature>
<feature type="region of interest" description="Disordered" evidence="2">
    <location>
        <begin position="274"/>
        <end position="338"/>
    </location>
</feature>
<feature type="compositionally biased region" description="Basic and acidic residues" evidence="2">
    <location>
        <begin position="372"/>
        <end position="384"/>
    </location>
</feature>
<evidence type="ECO:0000313" key="4">
    <source>
        <dbReference type="Proteomes" id="UP001153076"/>
    </source>
</evidence>
<dbReference type="PANTHER" id="PTHR21563:SF3">
    <property type="entry name" value="ZINC FINGER C3H1 DOMAIN-CONTAINING PROTEIN"/>
    <property type="match status" value="1"/>
</dbReference>
<accession>A0A9Q1GLL7</accession>
<sequence length="1199" mass="131560">MQQENNDEVRAKAMASDAQIPNSDSDKFPPPPPPKVREEGELTSSDDDALPLHADAPSTSISAPPSSTLPNVSLKTYLQSRNPGKPISASLPARAADKHRQASGYSKGFNRNKVLLKSSNPGWHAPAGNANLVISFSDDDDSGSGEEMRQKTAQATIRHPQVANSSQRPPALPHMKPDTARRTAKNEGKVVTKKVALNRTFMSSMTKIHGSDVKVSGPPAERKSWSKNSNVTGRILPSQDGRFNKRMDLSSNKLQDLRQQIAMRENELMLKKVQKSKENVSEPCRDIDVMGQSKVSSKKSRTASPDGQTDTEKPDAKRLKLAQNSRGQPSSRGHQDKSFVLVPSNDSISVHVHDVKKIGQKGLLPSSSEMQIQDRKQLPTSSHNERIRLTKDASGVGVSCSLSDWVSRPVEALAVPKQPASLTNATFADHLDKSWIIVVLAHLFPSFSLAFLPSASNIVFVILQHTDLLNKSKSSSSVLNHDMCVNNMNKVNDHYATVFVREKLMSKSDSSLQPRSLLVLDKFESPTASPDNTSVLHSLDKPTVSGCDVDSLFEMEELHDKELEEAQEHRRRCEIEERKALKAYRNAQRALAEANARCTYLYRKRELYSAQLRSFLMEDCSVLLTSRQHRQIGDTWNLSYNVCEANMDRIPTSSHQLQAECEPDNQVGYGSNAQSADGDAHNRLSGNEDGNNLCSEACSEPDASTSDLLVHGNSSIANGVLLPSNDPNLSPDDGETFPLDHRPVQDALTWPREEDNSKGSEKDMNVDSARCFTVGSSQDPLSLEAYLRSKLFSRLGVIDSLKKTGAHSDSKSTAAKVAEENFASGKTQIVEDNVMLSDSKDISAPNGEGSVEPDNRISETILNIENQKPVEEHSLNNSRALAFDYEDTIFHSKEITSASIISSSCIFRSAMMAACRSKLNDVQIIEQQEFSPGMHIDNELLPRKSEDESSLEKASWPEEPGSSSNCPKQRGCIESGVLTPPKYVVCFDSLKAESQTHDSPLTHHVGASSKNIFSSSLAVSNSLVKQLPSDEPYLHGNDGCVDSFVGGGHSLYFQSRNGAGNPLRNGLGDSDQALEIGLLVLNQEVSSIDGMKKALSVLSRALEADCALFQLWIVYLLLYHSTVNSVSELSKKTSSVEDDLFSHAVSFVSETGSFRVYSALSSIMYNHMSVALVHQRRRRLNDRFAAYERALPACATMIC</sequence>